<dbReference type="Pfam" id="PF00665">
    <property type="entry name" value="rve"/>
    <property type="match status" value="1"/>
</dbReference>
<keyword evidence="2" id="KW-0815">Transposition</keyword>
<evidence type="ECO:0000256" key="2">
    <source>
        <dbReference type="ARBA" id="ARBA00022578"/>
    </source>
</evidence>
<evidence type="ECO:0000256" key="4">
    <source>
        <dbReference type="ARBA" id="ARBA00023172"/>
    </source>
</evidence>
<dbReference type="InterPro" id="IPR054353">
    <property type="entry name" value="IstA-like_C"/>
</dbReference>
<dbReference type="InterPro" id="IPR036397">
    <property type="entry name" value="RNaseH_sf"/>
</dbReference>
<feature type="domain" description="Integrase catalytic" evidence="7">
    <location>
        <begin position="132"/>
        <end position="322"/>
    </location>
</feature>
<dbReference type="RefSeq" id="WP_306086418.1">
    <property type="nucleotide sequence ID" value="NZ_CP120992.1"/>
</dbReference>
<gene>
    <name evidence="8" type="primary">istA</name>
    <name evidence="8" type="ORF">P8A22_07650</name>
</gene>
<reference evidence="8 9" key="1">
    <citation type="submission" date="2023-03" db="EMBL/GenBank/DDBJ databases">
        <title>Isolation and description of six Streptomyces strains from soil environments, able to metabolize different microbial glucans.</title>
        <authorList>
            <person name="Widen T."/>
            <person name="Larsbrink J."/>
        </authorList>
    </citation>
    <scope>NUCLEOTIDE SEQUENCE [LARGE SCALE GENOMIC DNA]</scope>
    <source>
        <strain evidence="8 9">Mut2</strain>
    </source>
</reference>
<feature type="compositionally biased region" description="Basic and acidic residues" evidence="5">
    <location>
        <begin position="415"/>
        <end position="424"/>
    </location>
</feature>
<sequence>MVLDPQRWLELRRFRGLVESGAISLSEVAKETGLNWRTVSKYLSADSSAPPRRTASGQPRKRVVDDVAPLIDAMLRAEVLMKAAVIHERLATEYGFTGNYQRVKLYVQEARPRIAEELGITPRELAGMHRRFEVIPGAQAQVDWGDEGRILAHMGIPKVYSFHMVLSYSRDPFCCFTTSLDLQTFFDCHRRAFAHFNGVPMTIVYDRTKTVVRRHVAPGEAVPLHPEAVGFAGHYDFDIDVLAAYRPQGKGRVERQVLIVRDHVLSGRAFSCIEEMDAAFTAWVPKRRAQTHRTHKQVIGERAARDHAALKPLPPTPYLVAERHLRPVGKDCRVAFGGNLYSVPARKVRPRQLVEIRATKSQVMLHSTIADSSGETLLAMHPRAVGRGVRVVEEQHWDGLPTGKGRRTTTGDALPRPRHERPLGEEAGPLQALLNRAAATRVEVGRRPLSVYDELTGTRPSTSNRATKESS</sequence>
<keyword evidence="4" id="KW-0233">DNA recombination</keyword>
<dbReference type="PROSITE" id="PS50994">
    <property type="entry name" value="INTEGRASE"/>
    <property type="match status" value="1"/>
</dbReference>
<keyword evidence="3" id="KW-0238">DNA-binding</keyword>
<comment type="similarity">
    <text evidence="1">Belongs to the transposase IS21/IS408/IS1162 family.</text>
</comment>
<accession>A0ABY9HZ98</accession>
<dbReference type="Gene3D" id="3.30.420.10">
    <property type="entry name" value="Ribonuclease H-like superfamily/Ribonuclease H"/>
    <property type="match status" value="1"/>
</dbReference>
<dbReference type="Proteomes" id="UP001229952">
    <property type="component" value="Chromosome"/>
</dbReference>
<evidence type="ECO:0000256" key="1">
    <source>
        <dbReference type="ARBA" id="ARBA00009277"/>
    </source>
</evidence>
<evidence type="ECO:0000256" key="3">
    <source>
        <dbReference type="ARBA" id="ARBA00023125"/>
    </source>
</evidence>
<evidence type="ECO:0000259" key="6">
    <source>
        <dbReference type="PROSITE" id="PS50531"/>
    </source>
</evidence>
<dbReference type="Pfam" id="PF22483">
    <property type="entry name" value="Mu-transpos_C_2"/>
    <property type="match status" value="1"/>
</dbReference>
<organism evidence="8 9">
    <name type="scientific">Streptomyces laculatispora</name>
    <dbReference type="NCBI Taxonomy" id="887464"/>
    <lineage>
        <taxon>Bacteria</taxon>
        <taxon>Bacillati</taxon>
        <taxon>Actinomycetota</taxon>
        <taxon>Actinomycetes</taxon>
        <taxon>Kitasatosporales</taxon>
        <taxon>Streptomycetaceae</taxon>
        <taxon>Streptomyces</taxon>
    </lineage>
</organism>
<dbReference type="PANTHER" id="PTHR35004">
    <property type="entry name" value="TRANSPOSASE RV3428C-RELATED"/>
    <property type="match status" value="1"/>
</dbReference>
<evidence type="ECO:0000259" key="7">
    <source>
        <dbReference type="PROSITE" id="PS50994"/>
    </source>
</evidence>
<keyword evidence="9" id="KW-1185">Reference proteome</keyword>
<feature type="region of interest" description="Disordered" evidence="5">
    <location>
        <begin position="399"/>
        <end position="428"/>
    </location>
</feature>
<name>A0ABY9HZ98_9ACTN</name>
<dbReference type="InterPro" id="IPR017894">
    <property type="entry name" value="HTH_IS21_transposase_type"/>
</dbReference>
<dbReference type="InterPro" id="IPR012337">
    <property type="entry name" value="RNaseH-like_sf"/>
</dbReference>
<dbReference type="EMBL" id="CP120992">
    <property type="protein sequence ID" value="WLQ39895.1"/>
    <property type="molecule type" value="Genomic_DNA"/>
</dbReference>
<dbReference type="PANTHER" id="PTHR35004:SF6">
    <property type="entry name" value="TRANSPOSASE"/>
    <property type="match status" value="1"/>
</dbReference>
<feature type="region of interest" description="Disordered" evidence="5">
    <location>
        <begin position="446"/>
        <end position="471"/>
    </location>
</feature>
<evidence type="ECO:0000313" key="9">
    <source>
        <dbReference type="Proteomes" id="UP001229952"/>
    </source>
</evidence>
<evidence type="ECO:0000313" key="8">
    <source>
        <dbReference type="EMBL" id="WLQ39895.1"/>
    </source>
</evidence>
<evidence type="ECO:0000256" key="5">
    <source>
        <dbReference type="SAM" id="MobiDB-lite"/>
    </source>
</evidence>
<feature type="domain" description="HTH IS21-type" evidence="6">
    <location>
        <begin position="10"/>
        <end position="75"/>
    </location>
</feature>
<proteinExistence type="inferred from homology"/>
<dbReference type="SUPFAM" id="SSF53098">
    <property type="entry name" value="Ribonuclease H-like"/>
    <property type="match status" value="1"/>
</dbReference>
<dbReference type="NCBIfam" id="NF033546">
    <property type="entry name" value="transpos_IS21"/>
    <property type="match status" value="1"/>
</dbReference>
<dbReference type="InterPro" id="IPR001584">
    <property type="entry name" value="Integrase_cat-core"/>
</dbReference>
<protein>
    <submittedName>
        <fullName evidence="8">IS21 family transposase</fullName>
    </submittedName>
</protein>
<dbReference type="PROSITE" id="PS50531">
    <property type="entry name" value="HTH_IS21"/>
    <property type="match status" value="1"/>
</dbReference>